<dbReference type="Gene3D" id="1.25.40.10">
    <property type="entry name" value="Tetratricopeptide repeat domain"/>
    <property type="match status" value="2"/>
</dbReference>
<dbReference type="PANTHER" id="PTHR47691:SF3">
    <property type="entry name" value="HTH-TYPE TRANSCRIPTIONAL REGULATOR RV0890C-RELATED"/>
    <property type="match status" value="1"/>
</dbReference>
<proteinExistence type="inferred from homology"/>
<dbReference type="InterPro" id="IPR019734">
    <property type="entry name" value="TPR_rpt"/>
</dbReference>
<evidence type="ECO:0000256" key="1">
    <source>
        <dbReference type="ARBA" id="ARBA00005820"/>
    </source>
</evidence>
<comment type="caution">
    <text evidence="6">The sequence shown here is derived from an EMBL/GenBank/DDBJ whole genome shotgun (WGS) entry which is preliminary data.</text>
</comment>
<organism evidence="6 7">
    <name type="scientific">Sphaerisporangium flaviroseum</name>
    <dbReference type="NCBI Taxonomy" id="509199"/>
    <lineage>
        <taxon>Bacteria</taxon>
        <taxon>Bacillati</taxon>
        <taxon>Actinomycetota</taxon>
        <taxon>Actinomycetes</taxon>
        <taxon>Streptosporangiales</taxon>
        <taxon>Streptosporangiaceae</taxon>
        <taxon>Sphaerisporangium</taxon>
    </lineage>
</organism>
<dbReference type="CDD" id="cd15831">
    <property type="entry name" value="BTAD"/>
    <property type="match status" value="1"/>
</dbReference>
<keyword evidence="2 3" id="KW-0238">DNA-binding</keyword>
<feature type="domain" description="OmpR/PhoB-type" evidence="5">
    <location>
        <begin position="1"/>
        <end position="98"/>
    </location>
</feature>
<evidence type="ECO:0000259" key="5">
    <source>
        <dbReference type="PROSITE" id="PS51755"/>
    </source>
</evidence>
<feature type="compositionally biased region" description="Pro residues" evidence="4">
    <location>
        <begin position="255"/>
        <end position="271"/>
    </location>
</feature>
<dbReference type="SMART" id="SM00862">
    <property type="entry name" value="Trans_reg_C"/>
    <property type="match status" value="1"/>
</dbReference>
<dbReference type="Pfam" id="PF25872">
    <property type="entry name" value="HTH_77"/>
    <property type="match status" value="1"/>
</dbReference>
<dbReference type="SMART" id="SM01043">
    <property type="entry name" value="BTAD"/>
    <property type="match status" value="1"/>
</dbReference>
<comment type="similarity">
    <text evidence="1">Belongs to the AfsR/DnrI/RedD regulatory family.</text>
</comment>
<accession>A0ABP7HML9</accession>
<dbReference type="EMBL" id="BAAAZR010000002">
    <property type="protein sequence ID" value="GAA3797130.1"/>
    <property type="molecule type" value="Genomic_DNA"/>
</dbReference>
<name>A0ABP7HML9_9ACTN</name>
<feature type="DNA-binding region" description="OmpR/PhoB-type" evidence="3">
    <location>
        <begin position="1"/>
        <end position="98"/>
    </location>
</feature>
<dbReference type="SMART" id="SM00028">
    <property type="entry name" value="TPR"/>
    <property type="match status" value="4"/>
</dbReference>
<feature type="region of interest" description="Disordered" evidence="4">
    <location>
        <begin position="251"/>
        <end position="358"/>
    </location>
</feature>
<evidence type="ECO:0000313" key="6">
    <source>
        <dbReference type="EMBL" id="GAA3797130.1"/>
    </source>
</evidence>
<protein>
    <recommendedName>
        <fullName evidence="5">OmpR/PhoB-type domain-containing protein</fullName>
    </recommendedName>
</protein>
<dbReference type="InterPro" id="IPR005158">
    <property type="entry name" value="BTAD"/>
</dbReference>
<dbReference type="InterPro" id="IPR036388">
    <property type="entry name" value="WH-like_DNA-bd_sf"/>
</dbReference>
<dbReference type="RefSeq" id="WP_344936096.1">
    <property type="nucleotide sequence ID" value="NZ_BAAAZR010000002.1"/>
</dbReference>
<sequence>MDGAKSDTHMTFRVLGPLEVDRDGGRIDIGGRRLRTLLALLLLSPGQTVPFPILVSGVWDGDPPSAVGNALQALVSRLRASLGRDLVAAETSGYRLVISLDRVDSYCFVRLVTEGRAALTRGDAAEARRVLTDALALWRGPALADLAGVEAADAEIARLEGLRLAAIEDRIDAGLSLGAYAEVAGELSPLIAAHPLRERLRGQLMRALYGSGRQVEALAAYEAARTDFAERLGTDPSPELATLHLSILRGAPLPTTTPEPSPPTQAGPPPEAHQRDQRRPEGSASGFERSRGSASGYTEGPASGLTEGSGSASGLTEGSGSGSGRSEGSGCGSGRSEGSASGRGKPAPGVYVPGGKKGNLRARLTSFVGREKDVRHTGSMLAKHRLVTLLGPGGAGKTRLAVESGEALADETPDGVWMAELAPVRDPQGVPQAVLAALGLRDTRRAPVWPPGAVPPESVDLTTRLVAGLGSRRQLIILDNCEHVIDAAARLADRILAECPGVRILATSREPLGITGELLWPVQPLDHEHAQNLFADRAATARPGYVVDGDAVAVARICRELDGMPLAIELAAARLRTLSAAQIADRLDDRFRLLTGGSRTALPRHQTLRAVVEWSWDLLDERERVLARRLAAFAGGSTLDAVETVCSGEGLPREQVLDVLARLVDKSLVICDNERYRMLETIRAYAMERLRESGEERPVRLAHARFFTGLAETAEPELRRADQVRWLATLSDEHDNLTAALRWAAGAQDHDLGLRLVGALGWYWFLAGRRSEGAQRAAEVIALVTTPRALTPPPPCTVETAGGAGTSVAPGTAISGTAISGRAVPGAGSAAPGVAAGGPIGGFAGGMDGDAPLGHAAMADIGAADGVEPRMLALALTVCGILMAGGTNQWHDSKVVLLKGVRLARASVPRPWPAMISLAEPVLGLFQDLAPEPEHFATELFDDPDPWVVAAAHLIRAHIHYDRGQIAQGEADVHRALDRFRAVGDRWGVGTAMGALAEVSTLRGDDATTIAVVKEALALVDEIGAVEDTPYMRTRLAMALNASGDRAGAQRVLDQALDICRTAGDRMGESGVHSVRGDLAREEGKHRLARLHYEEAIRLATDPAVFPAHFRALLLSSLGLLEEQAGDLRAARRSHAEALRLALDAHDGAAFGLMLIALAGLVVCEGDAAKAATLLGAAARLRGIDDVIGYDHVRITEMTTAALGPEEYHRCFERGRSMSREEIDSLAEKYLAER</sequence>
<feature type="compositionally biased region" description="Gly residues" evidence="4">
    <location>
        <begin position="317"/>
        <end position="335"/>
    </location>
</feature>
<dbReference type="SUPFAM" id="SSF48452">
    <property type="entry name" value="TPR-like"/>
    <property type="match status" value="3"/>
</dbReference>
<dbReference type="PROSITE" id="PS51755">
    <property type="entry name" value="OMPR_PHOB"/>
    <property type="match status" value="1"/>
</dbReference>
<evidence type="ECO:0000256" key="3">
    <source>
        <dbReference type="PROSITE-ProRule" id="PRU01091"/>
    </source>
</evidence>
<dbReference type="SUPFAM" id="SSF46894">
    <property type="entry name" value="C-terminal effector domain of the bipartite response regulators"/>
    <property type="match status" value="1"/>
</dbReference>
<dbReference type="Gene3D" id="3.40.50.300">
    <property type="entry name" value="P-loop containing nucleotide triphosphate hydrolases"/>
    <property type="match status" value="1"/>
</dbReference>
<keyword evidence="7" id="KW-1185">Reference proteome</keyword>
<dbReference type="InterPro" id="IPR027417">
    <property type="entry name" value="P-loop_NTPase"/>
</dbReference>
<dbReference type="Proteomes" id="UP001500888">
    <property type="component" value="Unassembled WGS sequence"/>
</dbReference>
<feature type="compositionally biased region" description="Basic and acidic residues" evidence="4">
    <location>
        <begin position="272"/>
        <end position="281"/>
    </location>
</feature>
<gene>
    <name evidence="6" type="ORF">GCM10022226_15640</name>
</gene>
<dbReference type="Pfam" id="PF03704">
    <property type="entry name" value="BTAD"/>
    <property type="match status" value="1"/>
</dbReference>
<dbReference type="InterPro" id="IPR016032">
    <property type="entry name" value="Sig_transdc_resp-reg_C-effctor"/>
</dbReference>
<dbReference type="InterPro" id="IPR058852">
    <property type="entry name" value="HTH_77"/>
</dbReference>
<dbReference type="InterPro" id="IPR011990">
    <property type="entry name" value="TPR-like_helical_dom_sf"/>
</dbReference>
<dbReference type="Gene3D" id="1.10.10.10">
    <property type="entry name" value="Winged helix-like DNA-binding domain superfamily/Winged helix DNA-binding domain"/>
    <property type="match status" value="1"/>
</dbReference>
<dbReference type="SUPFAM" id="SSF52540">
    <property type="entry name" value="P-loop containing nucleoside triphosphate hydrolases"/>
    <property type="match status" value="1"/>
</dbReference>
<evidence type="ECO:0000313" key="7">
    <source>
        <dbReference type="Proteomes" id="UP001500888"/>
    </source>
</evidence>
<dbReference type="InterPro" id="IPR001867">
    <property type="entry name" value="OmpR/PhoB-type_DNA-bd"/>
</dbReference>
<dbReference type="PRINTS" id="PR00364">
    <property type="entry name" value="DISEASERSIST"/>
</dbReference>
<evidence type="ECO:0000256" key="2">
    <source>
        <dbReference type="ARBA" id="ARBA00023125"/>
    </source>
</evidence>
<reference evidence="7" key="1">
    <citation type="journal article" date="2019" name="Int. J. Syst. Evol. Microbiol.">
        <title>The Global Catalogue of Microorganisms (GCM) 10K type strain sequencing project: providing services to taxonomists for standard genome sequencing and annotation.</title>
        <authorList>
            <consortium name="The Broad Institute Genomics Platform"/>
            <consortium name="The Broad Institute Genome Sequencing Center for Infectious Disease"/>
            <person name="Wu L."/>
            <person name="Ma J."/>
        </authorList>
    </citation>
    <scope>NUCLEOTIDE SEQUENCE [LARGE SCALE GENOMIC DNA]</scope>
    <source>
        <strain evidence="7">JCM 16908</strain>
    </source>
</reference>
<evidence type="ECO:0000256" key="4">
    <source>
        <dbReference type="SAM" id="MobiDB-lite"/>
    </source>
</evidence>
<dbReference type="PANTHER" id="PTHR47691">
    <property type="entry name" value="REGULATOR-RELATED"/>
    <property type="match status" value="1"/>
</dbReference>
<feature type="compositionally biased region" description="Low complexity" evidence="4">
    <location>
        <begin position="303"/>
        <end position="316"/>
    </location>
</feature>